<dbReference type="SUPFAM" id="SSF53098">
    <property type="entry name" value="Ribonuclease H-like"/>
    <property type="match status" value="1"/>
</dbReference>
<dbReference type="PANTHER" id="PTHR35404">
    <property type="entry name" value="TRANSPOSASE OF TN10"/>
    <property type="match status" value="1"/>
</dbReference>
<dbReference type="Pfam" id="PF01609">
    <property type="entry name" value="DDE_Tnp_1"/>
    <property type="match status" value="1"/>
</dbReference>
<organism evidence="3 4">
    <name type="scientific">Marichromatium bheemlicum</name>
    <dbReference type="NCBI Taxonomy" id="365339"/>
    <lineage>
        <taxon>Bacteria</taxon>
        <taxon>Pseudomonadati</taxon>
        <taxon>Pseudomonadota</taxon>
        <taxon>Gammaproteobacteria</taxon>
        <taxon>Chromatiales</taxon>
        <taxon>Chromatiaceae</taxon>
        <taxon>Marichromatium</taxon>
    </lineage>
</organism>
<dbReference type="RefSeq" id="WP_168671088.1">
    <property type="nucleotide sequence ID" value="NZ_JAAXKX010000050.1"/>
</dbReference>
<sequence>WRWVGRVRGRDRVCPKTHWGSCKTWFKRGTQTPRALGTGAWVRSNRLEAHFVLVKQPPRGRRRKRRKNAKRADCDASRSAREPWLLAASPRLETLGAKQIVRLYRQRMQIEEGFRDMKSLHFGQGLERCHSQGIGRFTVLVLIASLSAFLLWLIGTAAIDLKLDRTLCPGARRRRAYSRLFLARLLLTLDGYRQHLGAVFDTMTSIDQWVATEHMALFDDSGCRG</sequence>
<feature type="transmembrane region" description="Helical" evidence="1">
    <location>
        <begin position="137"/>
        <end position="159"/>
    </location>
</feature>
<evidence type="ECO:0000313" key="4">
    <source>
        <dbReference type="Proteomes" id="UP000740754"/>
    </source>
</evidence>
<evidence type="ECO:0000313" key="3">
    <source>
        <dbReference type="EMBL" id="NKN34724.1"/>
    </source>
</evidence>
<feature type="domain" description="Transposase IS4-like" evidence="2">
    <location>
        <begin position="56"/>
        <end position="146"/>
    </location>
</feature>
<evidence type="ECO:0000256" key="1">
    <source>
        <dbReference type="SAM" id="Phobius"/>
    </source>
</evidence>
<accession>A0ABX1ICG0</accession>
<dbReference type="PANTHER" id="PTHR35404:SF8">
    <property type="entry name" value="TRANSPOSASE OF TN10"/>
    <property type="match status" value="1"/>
</dbReference>
<keyword evidence="1" id="KW-1133">Transmembrane helix</keyword>
<evidence type="ECO:0000259" key="2">
    <source>
        <dbReference type="Pfam" id="PF01609"/>
    </source>
</evidence>
<keyword evidence="1" id="KW-0812">Transmembrane</keyword>
<name>A0ABX1ICG0_9GAMM</name>
<dbReference type="EMBL" id="JAAXKX010000050">
    <property type="protein sequence ID" value="NKN34724.1"/>
    <property type="molecule type" value="Genomic_DNA"/>
</dbReference>
<feature type="non-terminal residue" evidence="3">
    <location>
        <position position="1"/>
    </location>
</feature>
<keyword evidence="1" id="KW-0472">Membrane</keyword>
<gene>
    <name evidence="3" type="ORF">HF203_16050</name>
</gene>
<keyword evidence="4" id="KW-1185">Reference proteome</keyword>
<proteinExistence type="predicted"/>
<dbReference type="Proteomes" id="UP000740754">
    <property type="component" value="Unassembled WGS sequence"/>
</dbReference>
<comment type="caution">
    <text evidence="3">The sequence shown here is derived from an EMBL/GenBank/DDBJ whole genome shotgun (WGS) entry which is preliminary data.</text>
</comment>
<dbReference type="InterPro" id="IPR012337">
    <property type="entry name" value="RNaseH-like_sf"/>
</dbReference>
<dbReference type="InterPro" id="IPR002559">
    <property type="entry name" value="Transposase_11"/>
</dbReference>
<reference evidence="3 4" key="1">
    <citation type="submission" date="2020-04" db="EMBL/GenBank/DDBJ databases">
        <title>Draft Whole-Genome sequence of Marichromatium bheemlicum DSM 18632, type strain.</title>
        <authorList>
            <person name="Kyndt J.A."/>
            <person name="Meyer T.E."/>
        </authorList>
    </citation>
    <scope>NUCLEOTIDE SEQUENCE [LARGE SCALE GENOMIC DNA]</scope>
    <source>
        <strain evidence="3 4">DSM 18632</strain>
    </source>
</reference>
<protein>
    <submittedName>
        <fullName evidence="3">Transposase</fullName>
    </submittedName>
</protein>